<proteinExistence type="predicted"/>
<organism evidence="1 2">
    <name type="scientific">Thelephora ganbajun</name>
    <name type="common">Ganba fungus</name>
    <dbReference type="NCBI Taxonomy" id="370292"/>
    <lineage>
        <taxon>Eukaryota</taxon>
        <taxon>Fungi</taxon>
        <taxon>Dikarya</taxon>
        <taxon>Basidiomycota</taxon>
        <taxon>Agaricomycotina</taxon>
        <taxon>Agaricomycetes</taxon>
        <taxon>Thelephorales</taxon>
        <taxon>Thelephoraceae</taxon>
        <taxon>Thelephora</taxon>
    </lineage>
</organism>
<keyword evidence="2" id="KW-1185">Reference proteome</keyword>
<dbReference type="Proteomes" id="UP000886501">
    <property type="component" value="Unassembled WGS sequence"/>
</dbReference>
<reference evidence="1" key="1">
    <citation type="submission" date="2019-10" db="EMBL/GenBank/DDBJ databases">
        <authorList>
            <consortium name="DOE Joint Genome Institute"/>
            <person name="Kuo A."/>
            <person name="Miyauchi S."/>
            <person name="Kiss E."/>
            <person name="Drula E."/>
            <person name="Kohler A."/>
            <person name="Sanchez-Garcia M."/>
            <person name="Andreopoulos B."/>
            <person name="Barry K.W."/>
            <person name="Bonito G."/>
            <person name="Buee M."/>
            <person name="Carver A."/>
            <person name="Chen C."/>
            <person name="Cichocki N."/>
            <person name="Clum A."/>
            <person name="Culley D."/>
            <person name="Crous P.W."/>
            <person name="Fauchery L."/>
            <person name="Girlanda M."/>
            <person name="Hayes R."/>
            <person name="Keri Z."/>
            <person name="Labutti K."/>
            <person name="Lipzen A."/>
            <person name="Lombard V."/>
            <person name="Magnuson J."/>
            <person name="Maillard F."/>
            <person name="Morin E."/>
            <person name="Murat C."/>
            <person name="Nolan M."/>
            <person name="Ohm R."/>
            <person name="Pangilinan J."/>
            <person name="Pereira M."/>
            <person name="Perotto S."/>
            <person name="Peter M."/>
            <person name="Riley R."/>
            <person name="Sitrit Y."/>
            <person name="Stielow B."/>
            <person name="Szollosi G."/>
            <person name="Zifcakova L."/>
            <person name="Stursova M."/>
            <person name="Spatafora J.W."/>
            <person name="Tedersoo L."/>
            <person name="Vaario L.-M."/>
            <person name="Yamada A."/>
            <person name="Yan M."/>
            <person name="Wang P."/>
            <person name="Xu J."/>
            <person name="Bruns T."/>
            <person name="Baldrian P."/>
            <person name="Vilgalys R."/>
            <person name="Henrissat B."/>
            <person name="Grigoriev I.V."/>
            <person name="Hibbett D."/>
            <person name="Nagy L.G."/>
            <person name="Martin F.M."/>
        </authorList>
    </citation>
    <scope>NUCLEOTIDE SEQUENCE</scope>
    <source>
        <strain evidence="1">P2</strain>
    </source>
</reference>
<name>A0ACB6YX17_THEGA</name>
<reference evidence="1" key="2">
    <citation type="journal article" date="2020" name="Nat. Commun.">
        <title>Large-scale genome sequencing of mycorrhizal fungi provides insights into the early evolution of symbiotic traits.</title>
        <authorList>
            <person name="Miyauchi S."/>
            <person name="Kiss E."/>
            <person name="Kuo A."/>
            <person name="Drula E."/>
            <person name="Kohler A."/>
            <person name="Sanchez-Garcia M."/>
            <person name="Morin E."/>
            <person name="Andreopoulos B."/>
            <person name="Barry K.W."/>
            <person name="Bonito G."/>
            <person name="Buee M."/>
            <person name="Carver A."/>
            <person name="Chen C."/>
            <person name="Cichocki N."/>
            <person name="Clum A."/>
            <person name="Culley D."/>
            <person name="Crous P.W."/>
            <person name="Fauchery L."/>
            <person name="Girlanda M."/>
            <person name="Hayes R.D."/>
            <person name="Keri Z."/>
            <person name="LaButti K."/>
            <person name="Lipzen A."/>
            <person name="Lombard V."/>
            <person name="Magnuson J."/>
            <person name="Maillard F."/>
            <person name="Murat C."/>
            <person name="Nolan M."/>
            <person name="Ohm R.A."/>
            <person name="Pangilinan J."/>
            <person name="Pereira M.F."/>
            <person name="Perotto S."/>
            <person name="Peter M."/>
            <person name="Pfister S."/>
            <person name="Riley R."/>
            <person name="Sitrit Y."/>
            <person name="Stielow J.B."/>
            <person name="Szollosi G."/>
            <person name="Zifcakova L."/>
            <person name="Stursova M."/>
            <person name="Spatafora J.W."/>
            <person name="Tedersoo L."/>
            <person name="Vaario L.M."/>
            <person name="Yamada A."/>
            <person name="Yan M."/>
            <person name="Wang P."/>
            <person name="Xu J."/>
            <person name="Bruns T."/>
            <person name="Baldrian P."/>
            <person name="Vilgalys R."/>
            <person name="Dunand C."/>
            <person name="Henrissat B."/>
            <person name="Grigoriev I.V."/>
            <person name="Hibbett D."/>
            <person name="Nagy L.G."/>
            <person name="Martin F.M."/>
        </authorList>
    </citation>
    <scope>NUCLEOTIDE SEQUENCE</scope>
    <source>
        <strain evidence="1">P2</strain>
    </source>
</reference>
<comment type="caution">
    <text evidence="1">The sequence shown here is derived from an EMBL/GenBank/DDBJ whole genome shotgun (WGS) entry which is preliminary data.</text>
</comment>
<dbReference type="EMBL" id="MU118788">
    <property type="protein sequence ID" value="KAF9642010.1"/>
    <property type="molecule type" value="Genomic_DNA"/>
</dbReference>
<protein>
    <submittedName>
        <fullName evidence="1">Kinase-like protein</fullName>
    </submittedName>
</protein>
<accession>A0ACB6YX17</accession>
<evidence type="ECO:0000313" key="2">
    <source>
        <dbReference type="Proteomes" id="UP000886501"/>
    </source>
</evidence>
<evidence type="ECO:0000313" key="1">
    <source>
        <dbReference type="EMBL" id="KAF9642010.1"/>
    </source>
</evidence>
<gene>
    <name evidence="1" type="ORF">BDM02DRAFT_2830573</name>
</gene>
<sequence>MVTQNLDLIRDASAEHEDSTRWIAPEILDDRGIYSKEADTFAFAMVTIEAFTGAVPFGDRSPYEVMVAIVGGERPPRPTDRTLTDRLWELIQQCWNQEAHLRPQALQILRAFEIPVWKPLINCPLTMDERISLITAIFSDRKETEAVKRLRGGDTQSFVDVIDEALGTLVPWLRRKCLTALCKICGREALLPRSVQIPLCYNRMDTPLYRGGYADVWKGEHQGREVAVKVLVAYRTSNLDKITRRFCKEVMTWKALRHPNVLPLLGVTMSNNQFTMVSEWMFNGNINEFIKAHRDVNRFELLKDVALGLIYMHGEGMIHGDLKGANILVDQYGHACLADFGLSAIVLDPAYPTTLSSSVSAGTTRWSSPERLDPNQFGLKDSRPTKESDCYALGMTIFEGDRQRQKGHGSQMTYGRRLNYAGHPNRETAPPSKLYLSA</sequence>